<feature type="compositionally biased region" description="Acidic residues" evidence="1">
    <location>
        <begin position="163"/>
        <end position="172"/>
    </location>
</feature>
<dbReference type="Proteomes" id="UP000747110">
    <property type="component" value="Unassembled WGS sequence"/>
</dbReference>
<name>A0A8J4G9Z3_9CHLO</name>
<feature type="compositionally biased region" description="Basic residues" evidence="1">
    <location>
        <begin position="123"/>
        <end position="135"/>
    </location>
</feature>
<feature type="region of interest" description="Disordered" evidence="1">
    <location>
        <begin position="683"/>
        <end position="752"/>
    </location>
</feature>
<evidence type="ECO:0000313" key="5">
    <source>
        <dbReference type="Proteomes" id="UP000747110"/>
    </source>
</evidence>
<comment type="caution">
    <text evidence="3">The sequence shown here is derived from an EMBL/GenBank/DDBJ whole genome shotgun (WGS) entry which is preliminary data.</text>
</comment>
<dbReference type="EMBL" id="BNCP01000007">
    <property type="protein sequence ID" value="GIL75144.1"/>
    <property type="molecule type" value="Genomic_DNA"/>
</dbReference>
<sequence>MEASSSPIEETAMDIGVAAPRAKSKTALNRRPSGYWKVFSNWWRGRYATLKTRPTVNEVIEWYHRNAATSWPAGQVPCLKAVLRQSKGLRPIDGLKEYFREYRKKRKQQGGLALKASEDASQRRSRAVKRRRGRAAHKDSSDDEDVDEMEQEGSMCSDQHSSEDEDEEEIEDTPPRRQRGRRGAVASPDADASRDVAGAVTGDVVSPFQAIADAGADAADISDGEGTCRASGLGSLQAVFDSWHHIPPGAPGAGLTLDDCAAAPALVDGSMMPPDLGCVTDGPEGSFLPLPHALATASVGDPVHPAVAEGMVPIGSSGSPRPTMPHAAVYGACSPATAPYVSYIQTVVARRLPSRFTAARTRCGAPVGLPPLSSTAPMSVVRTPVAGSSTDIVAKASPEVVKSEAGAKVEAVSPQEDDYAGDRCSTGGCVPAPCDARLPRSHVHEPLFDDYRYEYTGPYGPPPPYVCPPPHPCCYRPALYPVAPYPYRAMSSASYPPAPDCSAGGGATSSFSPAAPWTAMPTGTDGSGSLPQRQGSVESPAQLDACYARPHQPHAFRHPHPHQTAWNLWGTTDGAAAGAWQSATMPPPPYGHDPSAWCRNNMGRNASSQPLMSCGYIFSGAAPSLTCSCHACHDPAAPFHPANSPCHHHAPSMRPPPPHGCYPYGAPHGVPAYPGRVDAWSGPLAGPFEHPEGPTGEGEACSSSVSEHDSQEHGRWSPCSGTSGPTIPSCVSPSAATGGSQHRTRNRVPPPHSHMVPHGGHYTGSHGCCFPPAVMYPNVRGLVATGSVTSMASLAPLPEESQFMAGAGTARTADTLAEAAQAQGDACDVLPYLADAPAAPGGASDTSAPGKDVNSVDVDVEGPSTLLSAPPPIESHGPAVEAPECGLVLTDGFGSATRETMDQDLAFAFENFVACDAPFDALACH</sequence>
<protein>
    <submittedName>
        <fullName evidence="3">Uncharacterized protein</fullName>
    </submittedName>
</protein>
<evidence type="ECO:0000313" key="3">
    <source>
        <dbReference type="EMBL" id="GIM03015.1"/>
    </source>
</evidence>
<evidence type="ECO:0000256" key="1">
    <source>
        <dbReference type="SAM" id="MobiDB-lite"/>
    </source>
</evidence>
<keyword evidence="5" id="KW-1185">Reference proteome</keyword>
<organism evidence="3 4">
    <name type="scientific">Volvox reticuliferus</name>
    <dbReference type="NCBI Taxonomy" id="1737510"/>
    <lineage>
        <taxon>Eukaryota</taxon>
        <taxon>Viridiplantae</taxon>
        <taxon>Chlorophyta</taxon>
        <taxon>core chlorophytes</taxon>
        <taxon>Chlorophyceae</taxon>
        <taxon>CS clade</taxon>
        <taxon>Chlamydomonadales</taxon>
        <taxon>Volvocaceae</taxon>
        <taxon>Volvox</taxon>
    </lineage>
</organism>
<feature type="region of interest" description="Disordered" evidence="1">
    <location>
        <begin position="109"/>
        <end position="196"/>
    </location>
</feature>
<dbReference type="EMBL" id="BNCQ01000013">
    <property type="protein sequence ID" value="GIM03015.1"/>
    <property type="molecule type" value="Genomic_DNA"/>
</dbReference>
<dbReference type="Proteomes" id="UP000722791">
    <property type="component" value="Unassembled WGS sequence"/>
</dbReference>
<dbReference type="AlphaFoldDB" id="A0A8J4G9Z3"/>
<evidence type="ECO:0000313" key="4">
    <source>
        <dbReference type="Proteomes" id="UP000722791"/>
    </source>
</evidence>
<feature type="compositionally biased region" description="Acidic residues" evidence="1">
    <location>
        <begin position="141"/>
        <end position="151"/>
    </location>
</feature>
<dbReference type="OrthoDB" id="543991at2759"/>
<reference evidence="3" key="1">
    <citation type="journal article" date="2021" name="Proc. Natl. Acad. Sci. U.S.A.">
        <title>Three genomes in the algal genus Volvox reveal the fate of a haploid sex-determining region after a transition to homothallism.</title>
        <authorList>
            <person name="Yamamoto K."/>
            <person name="Hamaji T."/>
            <person name="Kawai-Toyooka H."/>
            <person name="Matsuzaki R."/>
            <person name="Takahashi F."/>
            <person name="Nishimura Y."/>
            <person name="Kawachi M."/>
            <person name="Noguchi H."/>
            <person name="Minakuchi Y."/>
            <person name="Umen J.G."/>
            <person name="Toyoda A."/>
            <person name="Nozaki H."/>
        </authorList>
    </citation>
    <scope>NUCLEOTIDE SEQUENCE</scope>
    <source>
        <strain evidence="3">NIES-3785</strain>
        <strain evidence="2">NIES-3786</strain>
    </source>
</reference>
<feature type="compositionally biased region" description="Basic and acidic residues" evidence="1">
    <location>
        <begin position="706"/>
        <end position="715"/>
    </location>
</feature>
<feature type="compositionally biased region" description="Polar residues" evidence="1">
    <location>
        <begin position="719"/>
        <end position="741"/>
    </location>
</feature>
<accession>A0A8J4G9Z3</accession>
<gene>
    <name evidence="2" type="ORF">Vretifemale_4921</name>
    <name evidence="3" type="ORF">Vretimale_7824</name>
</gene>
<feature type="region of interest" description="Disordered" evidence="1">
    <location>
        <begin position="512"/>
        <end position="539"/>
    </location>
</feature>
<proteinExistence type="predicted"/>
<feature type="compositionally biased region" description="Polar residues" evidence="1">
    <location>
        <begin position="527"/>
        <end position="539"/>
    </location>
</feature>
<evidence type="ECO:0000313" key="2">
    <source>
        <dbReference type="EMBL" id="GIL75144.1"/>
    </source>
</evidence>